<comment type="caution">
    <text evidence="1">The sequence shown here is derived from an EMBL/GenBank/DDBJ whole genome shotgun (WGS) entry which is preliminary data.</text>
</comment>
<dbReference type="EMBL" id="JAHDYR010000064">
    <property type="protein sequence ID" value="KAG9390587.1"/>
    <property type="molecule type" value="Genomic_DNA"/>
</dbReference>
<evidence type="ECO:0000313" key="2">
    <source>
        <dbReference type="Proteomes" id="UP000717585"/>
    </source>
</evidence>
<organism evidence="1 2">
    <name type="scientific">Carpediemonas membranifera</name>
    <dbReference type="NCBI Taxonomy" id="201153"/>
    <lineage>
        <taxon>Eukaryota</taxon>
        <taxon>Metamonada</taxon>
        <taxon>Carpediemonas-like organisms</taxon>
        <taxon>Carpediemonas</taxon>
    </lineage>
</organism>
<evidence type="ECO:0000313" key="1">
    <source>
        <dbReference type="EMBL" id="KAG9390587.1"/>
    </source>
</evidence>
<protein>
    <submittedName>
        <fullName evidence="1">Uncharacterized protein</fullName>
    </submittedName>
</protein>
<dbReference type="AlphaFoldDB" id="A0A8J6B0U0"/>
<name>A0A8J6B0U0_9EUKA</name>
<reference evidence="1" key="1">
    <citation type="submission" date="2021-05" db="EMBL/GenBank/DDBJ databases">
        <title>A free-living protist that lacks canonical eukaryotic 1 DNA replication and segregation systems.</title>
        <authorList>
            <person name="Salas-Leiva D.E."/>
            <person name="Tromer E.C."/>
            <person name="Curtis B.A."/>
            <person name="Jerlstrom-Hultqvist J."/>
            <person name="Kolisko M."/>
            <person name="Yi Z."/>
            <person name="Salas-Leiva J.S."/>
            <person name="Gallot-Lavallee L."/>
            <person name="Kops G.J.P.L."/>
            <person name="Archibald J.M."/>
            <person name="Simpson A.G.B."/>
            <person name="Roger A.J."/>
        </authorList>
    </citation>
    <scope>NUCLEOTIDE SEQUENCE</scope>
    <source>
        <strain evidence="1">BICM</strain>
    </source>
</reference>
<keyword evidence="2" id="KW-1185">Reference proteome</keyword>
<sequence length="39" mass="3842">MGAIISKAASFFGSNSIGDPVAAADTVDPTVQIDSIGAF</sequence>
<dbReference type="Proteomes" id="UP000717585">
    <property type="component" value="Unassembled WGS sequence"/>
</dbReference>
<gene>
    <name evidence="1" type="ORF">J8273_7938</name>
</gene>
<accession>A0A8J6B0U0</accession>
<proteinExistence type="predicted"/>